<proteinExistence type="predicted"/>
<dbReference type="EMBL" id="JAPFFJ010000014">
    <property type="protein sequence ID" value="KAJ6411051.1"/>
    <property type="molecule type" value="Genomic_DNA"/>
</dbReference>
<name>A0AAD6JTJ4_9ROSI</name>
<dbReference type="AlphaFoldDB" id="A0AAD6JTJ4"/>
<sequence>MASNEVNQDRVKKVTFQPEEAEGTVSTQRRRLWEFLVQDDLEDGLDLSGSDRFAFSVDDAISVGNAGSTINRRWLLLSKLKQGLSKHKERKLFPWKFGLEGKEKVEVERSIVEERVLKRKWKAGPFDHELVLGALSRALEVTELAYLDMTDKVLETNPELTLMGDSRQLLHSLSH</sequence>
<reference evidence="1 2" key="1">
    <citation type="journal article" date="2023" name="Int. J. Mol. Sci.">
        <title>De Novo Assembly and Annotation of 11 Diverse Shrub Willow (Salix) Genomes Reveals Novel Gene Organization in Sex-Linked Regions.</title>
        <authorList>
            <person name="Hyden B."/>
            <person name="Feng K."/>
            <person name="Yates T.B."/>
            <person name="Jawdy S."/>
            <person name="Cereghino C."/>
            <person name="Smart L.B."/>
            <person name="Muchero W."/>
        </authorList>
    </citation>
    <scope>NUCLEOTIDE SEQUENCE [LARGE SCALE GENOMIC DNA]</scope>
    <source>
        <tissue evidence="1">Shoot tip</tissue>
    </source>
</reference>
<protein>
    <submittedName>
        <fullName evidence="1">Uncharacterized protein</fullName>
    </submittedName>
</protein>
<gene>
    <name evidence="1" type="ORF">OIU84_007745</name>
</gene>
<evidence type="ECO:0000313" key="1">
    <source>
        <dbReference type="EMBL" id="KAJ6411051.1"/>
    </source>
</evidence>
<dbReference type="Proteomes" id="UP001162972">
    <property type="component" value="Chromosome 15Z"/>
</dbReference>
<accession>A0AAD6JTJ4</accession>
<comment type="caution">
    <text evidence="1">The sequence shown here is derived from an EMBL/GenBank/DDBJ whole genome shotgun (WGS) entry which is preliminary data.</text>
</comment>
<evidence type="ECO:0000313" key="2">
    <source>
        <dbReference type="Proteomes" id="UP001162972"/>
    </source>
</evidence>
<organism evidence="1 2">
    <name type="scientific">Salix udensis</name>
    <dbReference type="NCBI Taxonomy" id="889485"/>
    <lineage>
        <taxon>Eukaryota</taxon>
        <taxon>Viridiplantae</taxon>
        <taxon>Streptophyta</taxon>
        <taxon>Embryophyta</taxon>
        <taxon>Tracheophyta</taxon>
        <taxon>Spermatophyta</taxon>
        <taxon>Magnoliopsida</taxon>
        <taxon>eudicotyledons</taxon>
        <taxon>Gunneridae</taxon>
        <taxon>Pentapetalae</taxon>
        <taxon>rosids</taxon>
        <taxon>fabids</taxon>
        <taxon>Malpighiales</taxon>
        <taxon>Salicaceae</taxon>
        <taxon>Saliceae</taxon>
        <taxon>Salix</taxon>
    </lineage>
</organism>
<keyword evidence="2" id="KW-1185">Reference proteome</keyword>